<protein>
    <submittedName>
        <fullName evidence="2">Mitochondrial K+-H+ exchange-related-domain-containing protein</fullName>
    </submittedName>
</protein>
<dbReference type="PANTHER" id="PTHR28062:SF1">
    <property type="entry name" value="TRANSMEMBRANE PROTEIN"/>
    <property type="match status" value="1"/>
</dbReference>
<keyword evidence="1" id="KW-0812">Transmembrane</keyword>
<evidence type="ECO:0000313" key="3">
    <source>
        <dbReference type="Proteomes" id="UP001448207"/>
    </source>
</evidence>
<dbReference type="Proteomes" id="UP001448207">
    <property type="component" value="Unassembled WGS sequence"/>
</dbReference>
<gene>
    <name evidence="2" type="ORF">J3Q64DRAFT_1844350</name>
</gene>
<keyword evidence="1" id="KW-1133">Transmembrane helix</keyword>
<dbReference type="InterPro" id="IPR018786">
    <property type="entry name" value="Mit_KHE1"/>
</dbReference>
<proteinExistence type="predicted"/>
<organism evidence="2 3">
    <name type="scientific">Phycomyces blakesleeanus</name>
    <dbReference type="NCBI Taxonomy" id="4837"/>
    <lineage>
        <taxon>Eukaryota</taxon>
        <taxon>Fungi</taxon>
        <taxon>Fungi incertae sedis</taxon>
        <taxon>Mucoromycota</taxon>
        <taxon>Mucoromycotina</taxon>
        <taxon>Mucoromycetes</taxon>
        <taxon>Mucorales</taxon>
        <taxon>Phycomycetaceae</taxon>
        <taxon>Phycomyces</taxon>
    </lineage>
</organism>
<dbReference type="PANTHER" id="PTHR28062">
    <property type="entry name" value="K+-H+ EXCHANGE-LIKE PROTEIN"/>
    <property type="match status" value="1"/>
</dbReference>
<dbReference type="EMBL" id="JBCLYO010000001">
    <property type="protein sequence ID" value="KAL0096931.1"/>
    <property type="molecule type" value="Genomic_DNA"/>
</dbReference>
<sequence length="270" mass="31523">MRIFAIPILRNRWAYYCHSTLPSTSRLTKAVDWSSKKWEGLGEAKPDSWKRKLYDQGTGLMNQLDYQEWFLKSVPVKEHLEQPLRVAKVLHPSSLTDSQIQDNLDALLKEKEPYHKKYMYYSAYWVPLSCTFVVVPLVPNIPLFYNLFRLYSHYKAYKGAQHLEFLSYHNCLRYSSNPQIDEILSGVKLASSHDVVFPLELSKSADGPSSKLKLESLHQNFEGVIDLEIIDRLAKEFDTPSLEAELKRARYQILSQIAKQRFEDHNHKNE</sequence>
<keyword evidence="3" id="KW-1185">Reference proteome</keyword>
<evidence type="ECO:0000313" key="2">
    <source>
        <dbReference type="EMBL" id="KAL0096931.1"/>
    </source>
</evidence>
<reference evidence="2 3" key="1">
    <citation type="submission" date="2024-04" db="EMBL/GenBank/DDBJ databases">
        <title>Symmetric and asymmetric DNA N6-adenine methylation regulates different biological responses in Mucorales.</title>
        <authorList>
            <consortium name="Lawrence Berkeley National Laboratory"/>
            <person name="Lax C."/>
            <person name="Mondo S.J."/>
            <person name="Osorio-Concepcion M."/>
            <person name="Muszewska A."/>
            <person name="Corrochano-Luque M."/>
            <person name="Gutierrez G."/>
            <person name="Riley R."/>
            <person name="Lipzen A."/>
            <person name="Guo J."/>
            <person name="Hundley H."/>
            <person name="Amirebrahimi M."/>
            <person name="Ng V."/>
            <person name="Lorenzo-Gutierrez D."/>
            <person name="Binder U."/>
            <person name="Yang J."/>
            <person name="Song Y."/>
            <person name="Canovas D."/>
            <person name="Navarro E."/>
            <person name="Freitag M."/>
            <person name="Gabaldon T."/>
            <person name="Grigoriev I.V."/>
            <person name="Corrochano L.M."/>
            <person name="Nicolas F.E."/>
            <person name="Garre V."/>
        </authorList>
    </citation>
    <scope>NUCLEOTIDE SEQUENCE [LARGE SCALE GENOMIC DNA]</scope>
    <source>
        <strain evidence="2 3">L51</strain>
    </source>
</reference>
<comment type="caution">
    <text evidence="2">The sequence shown here is derived from an EMBL/GenBank/DDBJ whole genome shotgun (WGS) entry which is preliminary data.</text>
</comment>
<evidence type="ECO:0000256" key="1">
    <source>
        <dbReference type="SAM" id="Phobius"/>
    </source>
</evidence>
<feature type="transmembrane region" description="Helical" evidence="1">
    <location>
        <begin position="118"/>
        <end position="138"/>
    </location>
</feature>
<name>A0ABR3BFJ8_PHYBL</name>
<keyword evidence="1" id="KW-0472">Membrane</keyword>
<accession>A0ABR3BFJ8</accession>
<dbReference type="Pfam" id="PF10173">
    <property type="entry name" value="Mit_KHE1"/>
    <property type="match status" value="1"/>
</dbReference>